<sequence>METGAGSTEHASQRPPLAVGPLRPGLPAQLPSPLRWLAIGGGATPESNQVSIEQDLLLAQEVFGTGGALLFAGGPGSHGVQVEDAEPRGDPLLATLAELFAPRGGRAATYRPTQSSPIAAATRSNALEAVKQAVGQPGPLLRLYLAGHGERGDPPREGGLSLWGQTSLRVAELAEVLDAAERPVQVVATSCFSGAFAELVFKDAEQAAGPAPTIRCGLFAATAEREASGCDPNPDRAAQEGYALHFLNALRGRDREGKPLPPAQLDLDGDGAISPLEAHARARIAGQGIDVPTTTSERWLVANAPTRGRSSPPALPEEDAVIAGLSAALGQAREGEAAAELERVLKDMSSAYERLDAASGREDEAYRAAGGELLARFPVLDDPWHPDFAPTLAAHRAEIEALIGESASYAAFRAAQAEVAAAQADVAELLARSARLERLVRAFRVRSLAGRLKARGGKAWARYEALLACERGQI</sequence>
<evidence type="ECO:0000313" key="4">
    <source>
        <dbReference type="Proteomes" id="UP001164459"/>
    </source>
</evidence>
<name>A0ABY7H5T6_9BACT</name>
<feature type="compositionally biased region" description="Polar residues" evidence="2">
    <location>
        <begin position="1"/>
        <end position="10"/>
    </location>
</feature>
<evidence type="ECO:0000313" key="3">
    <source>
        <dbReference type="EMBL" id="WAS94647.1"/>
    </source>
</evidence>
<organism evidence="3 4">
    <name type="scientific">Nannocystis punicea</name>
    <dbReference type="NCBI Taxonomy" id="2995304"/>
    <lineage>
        <taxon>Bacteria</taxon>
        <taxon>Pseudomonadati</taxon>
        <taxon>Myxococcota</taxon>
        <taxon>Polyangia</taxon>
        <taxon>Nannocystales</taxon>
        <taxon>Nannocystaceae</taxon>
        <taxon>Nannocystis</taxon>
    </lineage>
</organism>
<dbReference type="EMBL" id="CP114040">
    <property type="protein sequence ID" value="WAS94647.1"/>
    <property type="molecule type" value="Genomic_DNA"/>
</dbReference>
<keyword evidence="1" id="KW-0175">Coiled coil</keyword>
<reference evidence="3" key="1">
    <citation type="submission" date="2022-11" db="EMBL/GenBank/DDBJ databases">
        <title>Minimal conservation of predation-associated metabolite biosynthetic gene clusters underscores biosynthetic potential of Myxococcota including descriptions for ten novel species: Archangium lansinium sp. nov., Myxococcus landrumus sp. nov., Nannocystis bai.</title>
        <authorList>
            <person name="Ahearne A."/>
            <person name="Stevens C."/>
            <person name="Dowd S."/>
        </authorList>
    </citation>
    <scope>NUCLEOTIDE SEQUENCE</scope>
    <source>
        <strain evidence="3">Fl3</strain>
    </source>
</reference>
<keyword evidence="4" id="KW-1185">Reference proteome</keyword>
<evidence type="ECO:0000256" key="2">
    <source>
        <dbReference type="SAM" id="MobiDB-lite"/>
    </source>
</evidence>
<proteinExistence type="predicted"/>
<protein>
    <recommendedName>
        <fullName evidence="5">CHAT domain-containing protein</fullName>
    </recommendedName>
</protein>
<feature type="region of interest" description="Disordered" evidence="2">
    <location>
        <begin position="1"/>
        <end position="26"/>
    </location>
</feature>
<dbReference type="Proteomes" id="UP001164459">
    <property type="component" value="Chromosome"/>
</dbReference>
<gene>
    <name evidence="3" type="ORF">O0S08_00670</name>
</gene>
<accession>A0ABY7H5T6</accession>
<dbReference type="RefSeq" id="WP_269036981.1">
    <property type="nucleotide sequence ID" value="NZ_CP114040.1"/>
</dbReference>
<feature type="coiled-coil region" evidence="1">
    <location>
        <begin position="412"/>
        <end position="439"/>
    </location>
</feature>
<evidence type="ECO:0000256" key="1">
    <source>
        <dbReference type="SAM" id="Coils"/>
    </source>
</evidence>
<evidence type="ECO:0008006" key="5">
    <source>
        <dbReference type="Google" id="ProtNLM"/>
    </source>
</evidence>